<accession>A0A914UIM8</accession>
<dbReference type="AlphaFoldDB" id="A0A914UIM8"/>
<feature type="signal peptide" evidence="1">
    <location>
        <begin position="1"/>
        <end position="27"/>
    </location>
</feature>
<evidence type="ECO:0000313" key="2">
    <source>
        <dbReference type="Proteomes" id="UP000887566"/>
    </source>
</evidence>
<evidence type="ECO:0000313" key="3">
    <source>
        <dbReference type="WBParaSite" id="PSAMB.scaffold1033size36900.g10435.t1"/>
    </source>
</evidence>
<protein>
    <submittedName>
        <fullName evidence="3">Secreted protein</fullName>
    </submittedName>
</protein>
<organism evidence="2 3">
    <name type="scientific">Plectus sambesii</name>
    <dbReference type="NCBI Taxonomy" id="2011161"/>
    <lineage>
        <taxon>Eukaryota</taxon>
        <taxon>Metazoa</taxon>
        <taxon>Ecdysozoa</taxon>
        <taxon>Nematoda</taxon>
        <taxon>Chromadorea</taxon>
        <taxon>Plectida</taxon>
        <taxon>Plectina</taxon>
        <taxon>Plectoidea</taxon>
        <taxon>Plectidae</taxon>
        <taxon>Plectus</taxon>
    </lineage>
</organism>
<evidence type="ECO:0000256" key="1">
    <source>
        <dbReference type="SAM" id="SignalP"/>
    </source>
</evidence>
<name>A0A914UIM8_9BILA</name>
<feature type="chain" id="PRO_5037963427" evidence="1">
    <location>
        <begin position="28"/>
        <end position="126"/>
    </location>
</feature>
<dbReference type="Proteomes" id="UP000887566">
    <property type="component" value="Unplaced"/>
</dbReference>
<reference evidence="3" key="1">
    <citation type="submission" date="2022-11" db="UniProtKB">
        <authorList>
            <consortium name="WormBaseParasite"/>
        </authorList>
    </citation>
    <scope>IDENTIFICATION</scope>
</reference>
<sequence length="126" mass="13805">MKRIHRAHNLFVGRLLHTAVLWRRVSGAATRRQQQHGAKSARNGGQKDVSRLAAVISNRRRRPLQSAVTVVRTQQIAICSSTSATATLVICPPVRTIAATSVNTLPSTLADVRNICSFDQPTCEHD</sequence>
<keyword evidence="1" id="KW-0732">Signal</keyword>
<dbReference type="WBParaSite" id="PSAMB.scaffold1033size36900.g10435.t1">
    <property type="protein sequence ID" value="PSAMB.scaffold1033size36900.g10435.t1"/>
    <property type="gene ID" value="PSAMB.scaffold1033size36900.g10435"/>
</dbReference>
<keyword evidence="2" id="KW-1185">Reference proteome</keyword>
<proteinExistence type="predicted"/>